<dbReference type="InterPro" id="IPR038717">
    <property type="entry name" value="Tc1-like_DDE_dom"/>
</dbReference>
<gene>
    <name evidence="2" type="ORF">MNBD_GAMMA04-1426</name>
</gene>
<accession>A0A3B0WBP8</accession>
<dbReference type="Pfam" id="PF13358">
    <property type="entry name" value="DDE_3"/>
    <property type="match status" value="1"/>
</dbReference>
<dbReference type="InterPro" id="IPR047655">
    <property type="entry name" value="Transpos_IS630-like"/>
</dbReference>
<evidence type="ECO:0000313" key="2">
    <source>
        <dbReference type="EMBL" id="VAW49743.1"/>
    </source>
</evidence>
<reference evidence="2" key="1">
    <citation type="submission" date="2018-06" db="EMBL/GenBank/DDBJ databases">
        <authorList>
            <person name="Zhirakovskaya E."/>
        </authorList>
    </citation>
    <scope>NUCLEOTIDE SEQUENCE</scope>
</reference>
<feature type="domain" description="Tc1-like transposase DDE" evidence="1">
    <location>
        <begin position="17"/>
        <end position="167"/>
    </location>
</feature>
<evidence type="ECO:0000259" key="1">
    <source>
        <dbReference type="Pfam" id="PF13358"/>
    </source>
</evidence>
<dbReference type="AlphaFoldDB" id="A0A3B0WBP8"/>
<protein>
    <submittedName>
        <fullName evidence="2">Mobile element protein</fullName>
    </submittedName>
</protein>
<proteinExistence type="predicted"/>
<organism evidence="2">
    <name type="scientific">hydrothermal vent metagenome</name>
    <dbReference type="NCBI Taxonomy" id="652676"/>
    <lineage>
        <taxon>unclassified sequences</taxon>
        <taxon>metagenomes</taxon>
        <taxon>ecological metagenomes</taxon>
    </lineage>
</organism>
<dbReference type="EMBL" id="UOFB01000376">
    <property type="protein sequence ID" value="VAW49743.1"/>
    <property type="molecule type" value="Genomic_DNA"/>
</dbReference>
<dbReference type="NCBIfam" id="NF033545">
    <property type="entry name" value="transpos_IS630"/>
    <property type="match status" value="1"/>
</dbReference>
<name>A0A3B0WBP8_9ZZZZ</name>
<sequence>MENILTLYKQPYNKACPVVCMDESSKQHLIETRERLPMEPGKPERYDTEYERNGTSNLFIFFEPLRGWRRIDVTERRTAEDWALQIKKLVDEDYPQATTIRLVMDNLNTHTGASLYKVFEPEEARRLLDKLEFCYTPKHGSWLNMAEIEFSLLSRQCMSDRMADREYLKQEVSAWVAHRNAIESEMNWRFTTEDARIKLKHLYPSI</sequence>